<feature type="compositionally biased region" description="Polar residues" evidence="1">
    <location>
        <begin position="1"/>
        <end position="17"/>
    </location>
</feature>
<evidence type="ECO:0000313" key="3">
    <source>
        <dbReference type="Proteomes" id="UP000051952"/>
    </source>
</evidence>
<feature type="region of interest" description="Disordered" evidence="1">
    <location>
        <begin position="891"/>
        <end position="1006"/>
    </location>
</feature>
<reference evidence="3" key="1">
    <citation type="submission" date="2015-09" db="EMBL/GenBank/DDBJ databases">
        <authorList>
            <consortium name="Pathogen Informatics"/>
        </authorList>
    </citation>
    <scope>NUCLEOTIDE SEQUENCE [LARGE SCALE GENOMIC DNA]</scope>
    <source>
        <strain evidence="3">Lake Konstanz</strain>
    </source>
</reference>
<sequence length="1314" mass="144134">MNPHNGQQGRQRQQSIAGISHPASSSSLTALEEAVPSLELLEDSMKKNTLMSLHPSIRAARGGVSPEATIIAPTASDTVDETLKRRSDTFYQLRAAQGKRKTAAKNVMGSGDNVVFSTFLAGSGDAHESDMPPQELETAREAASEVMGSGDNVVFSTFLAGSGDAHESDMPPQELETAREAASEFDKMQMSNILGREAPHATGNKGSSSSQYATPQPTLKHPNCVPPSQYVKTQLDALRFSMERGYQYHTHFDDHVSHAFEARRVAQSRQPSRTECGVDFVNENIAQLHDLGSPQRLLQVATRERELKAQRATASKEAIKEWFTVQIERKRDMAQAAAQRRAERRAQQQHHHRVMSNHRVDVDDDESSLQQSTVLSASTAAANVPDNIPGPLAALSGSGLTTEREILGAVQSFWLIIVAAANRTCGFTAAAEDMARQRREATEAGIRRRRLDTEHMDSLLALDTMKRKYDRCRSILKVFVQNRVRAKHSGAVDLIVRLLRHRHRIKRTIYQVHWFRHSVIICQRQVRVFLQSLASRKMLLHLQWIRKECALLQVPNGALACIHQQWSEQRRVVETTQRIFATQAALSSLQQPPALDSTVSTMAGGKEVRHHKSGGKGGVGATRTVSMRLASHHHPANDDGFPIRRPGAGQHFVIWSTRVSWVPPGGVPLEVPQSASSHGVPIFTAHVCFVAAICGCKSKVCIHQQWSEQRRVVETTQRIFATQAALSSLQQPPALDSTVSTMAGGKEVRHHKSGGKGGLGATRTVSMRVASHHHPANDDGFPIRRPGAGQYFVFWSTRVSWVPPGGVPLEYRNLQVHMACQSSLRTFVSSLLSADASRKFFVKQKARYETDGLEALGLPKPKLPTPPIFQLFMPSMALRLKVSLAVKEKGNTNELRSRASGPPPKHATSKSSALATTTADDAPSTPPSSELSIPRPPPLVRPKEVAPTDVKEKTETLMSKLRRKAPQSPQKLLPVTSTPTTQSNGSLLSPSRLKQPNAPPSHSGIVARKPSTVTLLSPVTPMQKSSDSCASSPRRSVFEHFESREDLLPSTVRSDEEYAQLLGKPTVAAMRHFLDTKNTLHLRPTTVDEKSVASMPRSQRVPASGPQLSMHLNSIHLHYEGEVTRKFEEQYHSTVAPEESIQRRREMDAAPAETTNKFHQLPSPRRSPRGREPPPAATNGPLLGDGGLIAHRPPAMGVITRRQHEERLRHSGPDDAVPQLALHRPQPPMGFDAPRDVPKLLAFCGSSDAQRRLMATGGSRFSSNSTFPSPGGASTARRPVEGAVSTPTLSVALLQDVIDSKAQSTARARSKLFM</sequence>
<feature type="region of interest" description="Disordered" evidence="1">
    <location>
        <begin position="1088"/>
        <end position="1107"/>
    </location>
</feature>
<feature type="compositionally biased region" description="Polar residues" evidence="1">
    <location>
        <begin position="967"/>
        <end position="994"/>
    </location>
</feature>
<accession>A0A0S4JMW1</accession>
<evidence type="ECO:0000256" key="1">
    <source>
        <dbReference type="SAM" id="MobiDB-lite"/>
    </source>
</evidence>
<feature type="region of interest" description="Disordered" evidence="1">
    <location>
        <begin position="1"/>
        <end position="30"/>
    </location>
</feature>
<gene>
    <name evidence="2" type="ORF">BSAL_32820</name>
</gene>
<proteinExistence type="predicted"/>
<dbReference type="Proteomes" id="UP000051952">
    <property type="component" value="Unassembled WGS sequence"/>
</dbReference>
<keyword evidence="2" id="KW-0812">Transmembrane</keyword>
<name>A0A0S4JMW1_BODSA</name>
<feature type="compositionally biased region" description="Basic and acidic residues" evidence="1">
    <location>
        <begin position="941"/>
        <end position="955"/>
    </location>
</feature>
<dbReference type="EMBL" id="CYKH01001941">
    <property type="protein sequence ID" value="CUG91585.1"/>
    <property type="molecule type" value="Genomic_DNA"/>
</dbReference>
<feature type="compositionally biased region" description="Polar residues" evidence="1">
    <location>
        <begin position="1259"/>
        <end position="1268"/>
    </location>
</feature>
<evidence type="ECO:0000313" key="2">
    <source>
        <dbReference type="EMBL" id="CUG91585.1"/>
    </source>
</evidence>
<feature type="region of interest" description="Disordered" evidence="1">
    <location>
        <begin position="197"/>
        <end position="227"/>
    </location>
</feature>
<feature type="region of interest" description="Disordered" evidence="1">
    <location>
        <begin position="1134"/>
        <end position="1188"/>
    </location>
</feature>
<organism evidence="2 3">
    <name type="scientific">Bodo saltans</name>
    <name type="common">Flagellated protozoan</name>
    <dbReference type="NCBI Taxonomy" id="75058"/>
    <lineage>
        <taxon>Eukaryota</taxon>
        <taxon>Discoba</taxon>
        <taxon>Euglenozoa</taxon>
        <taxon>Kinetoplastea</taxon>
        <taxon>Metakinetoplastina</taxon>
        <taxon>Eubodonida</taxon>
        <taxon>Bodonidae</taxon>
        <taxon>Bodo</taxon>
    </lineage>
</organism>
<feature type="compositionally biased region" description="Low complexity" evidence="1">
    <location>
        <begin position="909"/>
        <end position="929"/>
    </location>
</feature>
<feature type="compositionally biased region" description="Polar residues" evidence="1">
    <location>
        <begin position="204"/>
        <end position="217"/>
    </location>
</feature>
<feature type="region of interest" description="Disordered" evidence="1">
    <location>
        <begin position="1257"/>
        <end position="1281"/>
    </location>
</feature>
<keyword evidence="2" id="KW-0472">Membrane</keyword>
<protein>
    <submittedName>
        <fullName evidence="2">Transmembrane protein, putative</fullName>
    </submittedName>
</protein>
<keyword evidence="3" id="KW-1185">Reference proteome</keyword>